<dbReference type="AlphaFoldDB" id="A0AAD5T718"/>
<dbReference type="GO" id="GO:0031267">
    <property type="term" value="F:small GTPase binding"/>
    <property type="evidence" value="ECO:0007669"/>
    <property type="project" value="TreeGrafter"/>
</dbReference>
<feature type="domain" description="KNTC1 first ARM-repeats" evidence="3">
    <location>
        <begin position="457"/>
        <end position="717"/>
    </location>
</feature>
<feature type="domain" description="KNTC1 second ARM-repeats" evidence="2">
    <location>
        <begin position="852"/>
        <end position="914"/>
    </location>
</feature>
<dbReference type="Pfam" id="PF24506">
    <property type="entry name" value="KNTC1_N"/>
    <property type="match status" value="1"/>
</dbReference>
<organism evidence="4 5">
    <name type="scientific">Physocladia obscura</name>
    <dbReference type="NCBI Taxonomy" id="109957"/>
    <lineage>
        <taxon>Eukaryota</taxon>
        <taxon>Fungi</taxon>
        <taxon>Fungi incertae sedis</taxon>
        <taxon>Chytridiomycota</taxon>
        <taxon>Chytridiomycota incertae sedis</taxon>
        <taxon>Chytridiomycetes</taxon>
        <taxon>Chytridiales</taxon>
        <taxon>Chytriomycetaceae</taxon>
        <taxon>Physocladia</taxon>
    </lineage>
</organism>
<keyword evidence="5" id="KW-1185">Reference proteome</keyword>
<dbReference type="InterPro" id="IPR036322">
    <property type="entry name" value="WD40_repeat_dom_sf"/>
</dbReference>
<evidence type="ECO:0000259" key="1">
    <source>
        <dbReference type="Pfam" id="PF24506"/>
    </source>
</evidence>
<dbReference type="GO" id="GO:0005828">
    <property type="term" value="C:kinetochore microtubule"/>
    <property type="evidence" value="ECO:0007669"/>
    <property type="project" value="TreeGrafter"/>
</dbReference>
<protein>
    <submittedName>
        <fullName evidence="4">Kinetochore-associated protein 1</fullName>
    </submittedName>
</protein>
<dbReference type="EMBL" id="JADGJH010000361">
    <property type="protein sequence ID" value="KAJ3130717.1"/>
    <property type="molecule type" value="Genomic_DNA"/>
</dbReference>
<dbReference type="GO" id="GO:0000070">
    <property type="term" value="P:mitotic sister chromatid segregation"/>
    <property type="evidence" value="ECO:0007669"/>
    <property type="project" value="TreeGrafter"/>
</dbReference>
<dbReference type="InterPro" id="IPR055403">
    <property type="entry name" value="ARM_KNTC1_1st"/>
</dbReference>
<dbReference type="PANTHER" id="PTHR15688">
    <property type="entry name" value="KINETOCHORE-ASSOCIATED PROTEIN 1"/>
    <property type="match status" value="1"/>
</dbReference>
<dbReference type="InterPro" id="IPR055404">
    <property type="entry name" value="ARM_KNTC1_2nd"/>
</dbReference>
<sequence>MTDGDERRATTARSDRSNRFKLSVTVGADTESAALLPPRRKLASTIGSDISATIIKSLFAESRVACIFQSKETSTDAETDNNQSQSEAATATTAAEFANDSVSELFETGSPIFAASGHSICCAIGSSIFLFDALEICHFATINLGSFYRFRTEHTATVCAFNRDASFLAIGDIQSVLHFIYVETSNRVLSLNLSTFVPSNSQTSPINILETAILNQDANLSSVVQKSISFTVLNLAGSSASALTNVSCVLGWNEDFSTQICGAILIAGSGKFPISIWNRTSFDSQPKLIDSISAYLSSDIIQAEYDPSEKYLILLDKTCILSVWDSKRLIMLRRYQKEKKIINFVVTPAQTKNEISRIRDINIVALIDSEDGKDYRFIEIIHLPTFTVLHRIQVSSDSWLIKQDLKVLQTGDFLNEKHTIGSDRIYFAERMKASDGTWSLHLRCILETNPVDKVQLLIKSGDFDDAKECATNFGLDMEFVLKSKLAHYVSQASAEKSDVEDLICDLNAIKVSFIIFALNRIVSNETPANNKDDAFCLEFCLKIRLPSSLMTYKLLLYARGRGGNDSFNSTLDDLAALIHQALNRLGTFELLIMHDSVLEGNGAFLNLKVGDMNPSQSQFDPDMWQRFRTMNIVDELQNRASREDLDGLILIWTRHSSDQDLFNHLMDILHEIPEICSLNCLISWFENDIIPKIQSAELYISVADWIRQRARVIEAHQGAPHEALSLVSLLEATERFKSAEGIKEYLIRKPVTPANYVSATISVAQKSNVSSFGFNIWDGRQDLLDLKLNLEDLAYLWDIQNFKVVLAEYCQSDPSSISLDLLDRVPSFELLPDAIENNFKPYAVRHKLNIDELLRSYCLEIMDKLVGNGKILAGGVWETRVLAIVQYISSKEIKSEIFLEMMYRTPIPWSESFGCEIEEHF</sequence>
<dbReference type="Pfam" id="PF24520">
    <property type="entry name" value="ARM_KNTC1_1st"/>
    <property type="match status" value="1"/>
</dbReference>
<dbReference type="GO" id="GO:0007094">
    <property type="term" value="P:mitotic spindle assembly checkpoint signaling"/>
    <property type="evidence" value="ECO:0007669"/>
    <property type="project" value="TreeGrafter"/>
</dbReference>
<dbReference type="Proteomes" id="UP001211907">
    <property type="component" value="Unassembled WGS sequence"/>
</dbReference>
<dbReference type="GO" id="GO:1903394">
    <property type="term" value="P:protein localization to kinetochore involved in kinetochore assembly"/>
    <property type="evidence" value="ECO:0007669"/>
    <property type="project" value="TreeGrafter"/>
</dbReference>
<name>A0AAD5T718_9FUNG</name>
<reference evidence="4" key="1">
    <citation type="submission" date="2020-05" db="EMBL/GenBank/DDBJ databases">
        <title>Phylogenomic resolution of chytrid fungi.</title>
        <authorList>
            <person name="Stajich J.E."/>
            <person name="Amses K."/>
            <person name="Simmons R."/>
            <person name="Seto K."/>
            <person name="Myers J."/>
            <person name="Bonds A."/>
            <person name="Quandt C.A."/>
            <person name="Barry K."/>
            <person name="Liu P."/>
            <person name="Grigoriev I."/>
            <person name="Longcore J.E."/>
            <person name="James T.Y."/>
        </authorList>
    </citation>
    <scope>NUCLEOTIDE SEQUENCE</scope>
    <source>
        <strain evidence="4">JEL0513</strain>
    </source>
</reference>
<feature type="domain" description="KNTC1 N-terminal" evidence="1">
    <location>
        <begin position="211"/>
        <end position="403"/>
    </location>
</feature>
<dbReference type="InterPro" id="IPR052802">
    <property type="entry name" value="KNTC1"/>
</dbReference>
<gene>
    <name evidence="4" type="primary">KNTC1</name>
    <name evidence="4" type="ORF">HK100_007635</name>
</gene>
<evidence type="ECO:0000313" key="5">
    <source>
        <dbReference type="Proteomes" id="UP001211907"/>
    </source>
</evidence>
<evidence type="ECO:0000313" key="4">
    <source>
        <dbReference type="EMBL" id="KAJ3130717.1"/>
    </source>
</evidence>
<dbReference type="InterPro" id="IPR055402">
    <property type="entry name" value="KNTC1_N"/>
</dbReference>
<comment type="caution">
    <text evidence="4">The sequence shown here is derived from an EMBL/GenBank/DDBJ whole genome shotgun (WGS) entry which is preliminary data.</text>
</comment>
<evidence type="ECO:0000259" key="2">
    <source>
        <dbReference type="Pfam" id="PF24516"/>
    </source>
</evidence>
<evidence type="ECO:0000259" key="3">
    <source>
        <dbReference type="Pfam" id="PF24520"/>
    </source>
</evidence>
<dbReference type="GO" id="GO:1990423">
    <property type="term" value="C:RZZ complex"/>
    <property type="evidence" value="ECO:0007669"/>
    <property type="project" value="TreeGrafter"/>
</dbReference>
<dbReference type="PANTHER" id="PTHR15688:SF1">
    <property type="entry name" value="KINETOCHORE-ASSOCIATED PROTEIN 1"/>
    <property type="match status" value="1"/>
</dbReference>
<dbReference type="GO" id="GO:0005737">
    <property type="term" value="C:cytoplasm"/>
    <property type="evidence" value="ECO:0007669"/>
    <property type="project" value="TreeGrafter"/>
</dbReference>
<dbReference type="SUPFAM" id="SSF50978">
    <property type="entry name" value="WD40 repeat-like"/>
    <property type="match status" value="1"/>
</dbReference>
<dbReference type="Pfam" id="PF24516">
    <property type="entry name" value="ARM_KNTC1_2nd"/>
    <property type="match status" value="1"/>
</dbReference>
<proteinExistence type="predicted"/>
<accession>A0AAD5T718</accession>